<accession>A0ABV0X5U5</accession>
<evidence type="ECO:0000313" key="2">
    <source>
        <dbReference type="EMBL" id="MEQ2276931.1"/>
    </source>
</evidence>
<feature type="signal peptide" evidence="1">
    <location>
        <begin position="1"/>
        <end position="27"/>
    </location>
</feature>
<evidence type="ECO:0000313" key="3">
    <source>
        <dbReference type="Proteomes" id="UP001444071"/>
    </source>
</evidence>
<dbReference type="Proteomes" id="UP001444071">
    <property type="component" value="Unassembled WGS sequence"/>
</dbReference>
<keyword evidence="1" id="KW-0732">Signal</keyword>
<evidence type="ECO:0000256" key="1">
    <source>
        <dbReference type="SAM" id="SignalP"/>
    </source>
</evidence>
<organism evidence="2 3">
    <name type="scientific">Xenotaenia resolanae</name>
    <dbReference type="NCBI Taxonomy" id="208358"/>
    <lineage>
        <taxon>Eukaryota</taxon>
        <taxon>Metazoa</taxon>
        <taxon>Chordata</taxon>
        <taxon>Craniata</taxon>
        <taxon>Vertebrata</taxon>
        <taxon>Euteleostomi</taxon>
        <taxon>Actinopterygii</taxon>
        <taxon>Neopterygii</taxon>
        <taxon>Teleostei</taxon>
        <taxon>Neoteleostei</taxon>
        <taxon>Acanthomorphata</taxon>
        <taxon>Ovalentaria</taxon>
        <taxon>Atherinomorphae</taxon>
        <taxon>Cyprinodontiformes</taxon>
        <taxon>Goodeidae</taxon>
        <taxon>Xenotaenia</taxon>
    </lineage>
</organism>
<protein>
    <recommendedName>
        <fullName evidence="4">Secreted protein</fullName>
    </recommendedName>
</protein>
<feature type="chain" id="PRO_5046277555" description="Secreted protein" evidence="1">
    <location>
        <begin position="28"/>
        <end position="99"/>
    </location>
</feature>
<dbReference type="EMBL" id="JAHRIM010090560">
    <property type="protein sequence ID" value="MEQ2276931.1"/>
    <property type="molecule type" value="Genomic_DNA"/>
</dbReference>
<name>A0ABV0X5U5_9TELE</name>
<evidence type="ECO:0008006" key="4">
    <source>
        <dbReference type="Google" id="ProtNLM"/>
    </source>
</evidence>
<reference evidence="2 3" key="1">
    <citation type="submission" date="2021-06" db="EMBL/GenBank/DDBJ databases">
        <authorList>
            <person name="Palmer J.M."/>
        </authorList>
    </citation>
    <scope>NUCLEOTIDE SEQUENCE [LARGE SCALE GENOMIC DNA]</scope>
    <source>
        <strain evidence="2 3">XR_2019</strain>
        <tissue evidence="2">Muscle</tissue>
    </source>
</reference>
<comment type="caution">
    <text evidence="2">The sequence shown here is derived from an EMBL/GenBank/DDBJ whole genome shotgun (WGS) entry which is preliminary data.</text>
</comment>
<keyword evidence="3" id="KW-1185">Reference proteome</keyword>
<gene>
    <name evidence="2" type="ORF">XENORESO_017379</name>
</gene>
<sequence length="99" mass="11155">MMRATSGLNVTAALLCLQFHLITKAHTYTGPTPPPHMHTKAQTVMYGVQWKVAMHCRSYRASGSEQRFHKLTAFTPASLFVCSPKLHTLPRKSIHRPQI</sequence>
<proteinExistence type="predicted"/>